<evidence type="ECO:0000313" key="1">
    <source>
        <dbReference type="EMBL" id="MDT7043370.1"/>
    </source>
</evidence>
<sequence length="129" mass="14276">MGLLPVSLQKIVRWEIFPSAGKLDHLNEMAEKSQLEVILVVLPSTNKMTSPAQYDLTSEVSRVFGQETVSHASVEIGILAPKSGKWLVQAMGTSSATLRELDVPMDSNRFPRITGSLMGNNFVLRKIRH</sequence>
<protein>
    <submittedName>
        <fullName evidence="1">Uncharacterized protein</fullName>
    </submittedName>
</protein>
<dbReference type="EMBL" id="JAQOUE010000001">
    <property type="protein sequence ID" value="MDT7043370.1"/>
    <property type="molecule type" value="Genomic_DNA"/>
</dbReference>
<gene>
    <name evidence="1" type="ORF">PPG34_13500</name>
</gene>
<keyword evidence="2" id="KW-1185">Reference proteome</keyword>
<dbReference type="RefSeq" id="WP_313833937.1">
    <property type="nucleotide sequence ID" value="NZ_JAQOUE010000001.1"/>
</dbReference>
<evidence type="ECO:0000313" key="2">
    <source>
        <dbReference type="Proteomes" id="UP001250932"/>
    </source>
</evidence>
<proteinExistence type="predicted"/>
<dbReference type="Proteomes" id="UP001250932">
    <property type="component" value="Unassembled WGS sequence"/>
</dbReference>
<organism evidence="1 2">
    <name type="scientific">Candidatus Nitronereus thalassa</name>
    <dbReference type="NCBI Taxonomy" id="3020898"/>
    <lineage>
        <taxon>Bacteria</taxon>
        <taxon>Pseudomonadati</taxon>
        <taxon>Nitrospirota</taxon>
        <taxon>Nitrospiria</taxon>
        <taxon>Nitrospirales</taxon>
        <taxon>Nitrospiraceae</taxon>
        <taxon>Candidatus Nitronereus</taxon>
    </lineage>
</organism>
<reference evidence="1 2" key="1">
    <citation type="journal article" date="2023" name="ISME J.">
        <title>Cultivation and genomic characterization of novel and ubiquitous marine nitrite-oxidizing bacteria from the Nitrospirales.</title>
        <authorList>
            <person name="Mueller A.J."/>
            <person name="Daebeler A."/>
            <person name="Herbold C.W."/>
            <person name="Kirkegaard R.H."/>
            <person name="Daims H."/>
        </authorList>
    </citation>
    <scope>NUCLEOTIDE SEQUENCE [LARGE SCALE GENOMIC DNA]</scope>
    <source>
        <strain evidence="1 2">EB</strain>
    </source>
</reference>
<comment type="caution">
    <text evidence="1">The sequence shown here is derived from an EMBL/GenBank/DDBJ whole genome shotgun (WGS) entry which is preliminary data.</text>
</comment>
<name>A0ABU3KA96_9BACT</name>
<accession>A0ABU3KA96</accession>